<comment type="caution">
    <text evidence="3">The sequence shown here is derived from an EMBL/GenBank/DDBJ whole genome shotgun (WGS) entry which is preliminary data.</text>
</comment>
<reference evidence="3" key="1">
    <citation type="submission" date="2013-05" db="EMBL/GenBank/DDBJ databases">
        <authorList>
            <person name="Harkins D.M."/>
            <person name="Durkin A.S."/>
            <person name="Brinkac L.M."/>
            <person name="Haft D.H."/>
            <person name="Selengut J.D."/>
            <person name="Sanka R."/>
            <person name="DePew J."/>
            <person name="Purushe J."/>
            <person name="Hartskeerl R.A."/>
            <person name="Ahmed A."/>
            <person name="van der Linden H."/>
            <person name="Goris M.G.A."/>
            <person name="Vinetz J.M."/>
            <person name="Sutton G.G."/>
            <person name="Nierman W.C."/>
            <person name="Fouts D.E."/>
        </authorList>
    </citation>
    <scope>NUCLEOTIDE SEQUENCE [LARGE SCALE GENOMIC DNA]</scope>
    <source>
        <strain evidence="3">10</strain>
    </source>
</reference>
<gene>
    <name evidence="3" type="ORF">LEP1GSC047_4309</name>
</gene>
<accession>V6HKU8</accession>
<keyword evidence="2" id="KW-1133">Transmembrane helix</keyword>
<dbReference type="Proteomes" id="UP000018719">
    <property type="component" value="Unassembled WGS sequence"/>
</dbReference>
<dbReference type="AlphaFoldDB" id="V6HKU8"/>
<keyword evidence="2" id="KW-0812">Transmembrane</keyword>
<dbReference type="EMBL" id="AHMM02000015">
    <property type="protein sequence ID" value="EQA37525.1"/>
    <property type="molecule type" value="Genomic_DNA"/>
</dbReference>
<evidence type="ECO:0000313" key="3">
    <source>
        <dbReference type="EMBL" id="EQA37525.1"/>
    </source>
</evidence>
<proteinExistence type="predicted"/>
<feature type="region of interest" description="Disordered" evidence="1">
    <location>
        <begin position="318"/>
        <end position="341"/>
    </location>
</feature>
<evidence type="ECO:0000256" key="2">
    <source>
        <dbReference type="SAM" id="Phobius"/>
    </source>
</evidence>
<feature type="transmembrane region" description="Helical" evidence="2">
    <location>
        <begin position="12"/>
        <end position="31"/>
    </location>
</feature>
<evidence type="ECO:0000256" key="1">
    <source>
        <dbReference type="SAM" id="MobiDB-lite"/>
    </source>
</evidence>
<name>V6HKU8_9LEPT</name>
<organism evidence="3">
    <name type="scientific">Leptospira inadai serovar Lyme str. 10</name>
    <dbReference type="NCBI Taxonomy" id="1049790"/>
    <lineage>
        <taxon>Bacteria</taxon>
        <taxon>Pseudomonadati</taxon>
        <taxon>Spirochaetota</taxon>
        <taxon>Spirochaetia</taxon>
        <taxon>Leptospirales</taxon>
        <taxon>Leptospiraceae</taxon>
        <taxon>Leptospira</taxon>
    </lineage>
</organism>
<dbReference type="STRING" id="1049790.LEP1GSC047_4309"/>
<keyword evidence="2" id="KW-0472">Membrane</keyword>
<sequence length="341" mass="37646">METFLQPLMNKLTTFFVTIVTINLLNCSIVYRVTGRTLNSYAQDNLVPYLLASDDLDSVCVGGTALGPLVASFERVGSSVELPVMVAQMGAGICAERKAQEAELLYLAAVRKGRGEEASDFQAVQIRHHGIAAKRYGESYNRFLQYFGEWKGKCPSMDDEEEFYFMVGLASGLLAILHDRAAQGFAGITTEIPSVVSQASKCLDPKKWWGTPLAFEAVVWLSVPGATPEGKDPFKHLEEAVKLGDQAGVRLARAFQLQGVAGRGNVELMKKLIQEHAKAVHQSPAKKEYRLLETFAESLSRHESDKIWVKETGHRGPIHFGSFPGGRKKNNKEDDDLLKDL</sequence>
<protein>
    <submittedName>
        <fullName evidence="3">Uncharacterized protein</fullName>
    </submittedName>
</protein>